<dbReference type="Gene3D" id="3.30.450.20">
    <property type="entry name" value="PAS domain"/>
    <property type="match status" value="3"/>
</dbReference>
<dbReference type="InterPro" id="IPR000700">
    <property type="entry name" value="PAS-assoc_C"/>
</dbReference>
<keyword evidence="11 12" id="KW-0472">Membrane</keyword>
<evidence type="ECO:0000256" key="2">
    <source>
        <dbReference type="ARBA" id="ARBA00022475"/>
    </source>
</evidence>
<evidence type="ECO:0000256" key="9">
    <source>
        <dbReference type="ARBA" id="ARBA00022989"/>
    </source>
</evidence>
<evidence type="ECO:0000256" key="4">
    <source>
        <dbReference type="ARBA" id="ARBA00022679"/>
    </source>
</evidence>
<dbReference type="EMBL" id="JAATWB010000001">
    <property type="protein sequence ID" value="NJA87750.1"/>
    <property type="molecule type" value="Genomic_DNA"/>
</dbReference>
<dbReference type="Gene3D" id="6.10.340.10">
    <property type="match status" value="1"/>
</dbReference>
<dbReference type="SUPFAM" id="SSF55785">
    <property type="entry name" value="PYP-like sensor domain (PAS domain)"/>
    <property type="match status" value="2"/>
</dbReference>
<evidence type="ECO:0000256" key="11">
    <source>
        <dbReference type="ARBA" id="ARBA00023136"/>
    </source>
</evidence>
<dbReference type="SMART" id="SM00267">
    <property type="entry name" value="GGDEF"/>
    <property type="match status" value="1"/>
</dbReference>
<dbReference type="Gene3D" id="3.20.20.450">
    <property type="entry name" value="EAL domain"/>
    <property type="match status" value="1"/>
</dbReference>
<dbReference type="InterPro" id="IPR033479">
    <property type="entry name" value="dCache_1"/>
</dbReference>
<dbReference type="Pfam" id="PF02743">
    <property type="entry name" value="dCache_1"/>
    <property type="match status" value="1"/>
</dbReference>
<dbReference type="InterPro" id="IPR052155">
    <property type="entry name" value="Biofilm_reg_signaling"/>
</dbReference>
<keyword evidence="6" id="KW-0547">Nucleotide-binding</keyword>
<evidence type="ECO:0000256" key="5">
    <source>
        <dbReference type="ARBA" id="ARBA00022692"/>
    </source>
</evidence>
<proteinExistence type="predicted"/>
<dbReference type="PROSITE" id="PS50885">
    <property type="entry name" value="HAMP"/>
    <property type="match status" value="1"/>
</dbReference>
<dbReference type="InterPro" id="IPR029787">
    <property type="entry name" value="Nucleotide_cyclase"/>
</dbReference>
<keyword evidence="19" id="KW-1185">Reference proteome</keyword>
<dbReference type="RefSeq" id="WP_167680572.1">
    <property type="nucleotide sequence ID" value="NZ_JAATWB010000001.1"/>
</dbReference>
<dbReference type="Pfam" id="PF00990">
    <property type="entry name" value="GGDEF"/>
    <property type="match status" value="1"/>
</dbReference>
<dbReference type="Proteomes" id="UP000720344">
    <property type="component" value="Unassembled WGS sequence"/>
</dbReference>
<dbReference type="InterPro" id="IPR029151">
    <property type="entry name" value="Sensor-like_sf"/>
</dbReference>
<accession>A0ABX0WGC9</accession>
<dbReference type="SMART" id="SM00304">
    <property type="entry name" value="HAMP"/>
    <property type="match status" value="1"/>
</dbReference>
<comment type="caution">
    <text evidence="18">The sequence shown here is derived from an EMBL/GenBank/DDBJ whole genome shotgun (WGS) entry which is preliminary data.</text>
</comment>
<evidence type="ECO:0000256" key="3">
    <source>
        <dbReference type="ARBA" id="ARBA00022553"/>
    </source>
</evidence>
<keyword evidence="8" id="KW-0067">ATP-binding</keyword>
<dbReference type="InterPro" id="IPR001633">
    <property type="entry name" value="EAL_dom"/>
</dbReference>
<evidence type="ECO:0000259" key="16">
    <source>
        <dbReference type="PROSITE" id="PS50885"/>
    </source>
</evidence>
<sequence length="1087" mass="118708">MFPPQNSSPDAAALPRARAGVSGRWRSSLRLRITLTALAMLAAVSWSSAFLASHFLKTDIEKSLIAQQQSAASFVADDVQRELLKQQQLIAAGATRLVTSVYRSAPRAQRFLEERPALLGNFNRGLFVVDRDGKVIASLPEDLQRVGRNLGQRADVREALQDGKPHLSDALADGRDGARVLSVVYPIIDADGGVHGAFVGENDLEHPNFLDTLRGQHYGSTGGYLLIAPARGLVITATDPSRVMQPVPPPGRNVLHDRIMLGEEVAGVSVNSRGVEELVAARRVPALGWMLVAVLPTDEAFAPVREIRVALFVLAAALTLLAAALCWLLLRRELLPLADIAQHLRAMSRAEIPRSALPQRSDDEIGEVAASVNALIVSVEAAEGALRDSDKLNRSILDSLSECVCVLDSDGVIVRVNDAWQRLGRESAWLGTASQHFADSVGRDYFSLCPNGLLCASDESSERAALTAIANVLAGCCLSERLEYLGVLCLPTGALAEPRWLEMRVSRLDDYEGAVIAHEDITSIKHVDELQTAAAAFHTQEGIIITDVERRIMRVNGAFTRMTGYAAEEAIGQTPALLRSGKHDAEFYRAMNESLRDSGFWQGEIWDRYKNGRIVPQWMTITAVLSAAGEVSHFVAAFFDISERKEAEAQVHALAFFDPLTGLPNRRLLHDRLAQALAASARSGRRGALMFLDLDHFKRLNDTQGHEVGDQLLVEVARRLEATVREGDTVARLGGDEFVVMLEGLADEPRQAAAQAEEIAGKLLATLARPFVLSNLPERYYCTCSIGVVLFLGHDASVDDLLRHADVAMYQAKAASRNAVRFFDPQMQQALEMRTQLESELGHGIATGELRLHYQLQVDAGGQSLGAEALVRWQHPQRGLLAPAAFIPLAEESGLIIPLGEWVLRETCRQLAIWAAMPEMRSLTLAVNVSRRQFRHADFVDTLRRTLHESGADPTKLRLELTEDILLEADEMVFARVREIRGLGVAFSLDDFGVGYSSLPCLHRMPLEQLKIDRSFVCRLGSDADALALVRMLVALGAGLGVPVIAEGVESEVQRRLLRAAGCGAFQGYFFGVPTPADEFSPRPAHG</sequence>
<dbReference type="CDD" id="cd01949">
    <property type="entry name" value="GGDEF"/>
    <property type="match status" value="1"/>
</dbReference>
<evidence type="ECO:0000256" key="6">
    <source>
        <dbReference type="ARBA" id="ARBA00022741"/>
    </source>
</evidence>
<name>A0ABX0WGC9_9RHOO</name>
<dbReference type="InterPro" id="IPR043128">
    <property type="entry name" value="Rev_trsase/Diguanyl_cyclase"/>
</dbReference>
<evidence type="ECO:0000313" key="19">
    <source>
        <dbReference type="Proteomes" id="UP000720344"/>
    </source>
</evidence>
<protein>
    <submittedName>
        <fullName evidence="18">EAL domain-containing protein</fullName>
    </submittedName>
</protein>
<evidence type="ECO:0000256" key="1">
    <source>
        <dbReference type="ARBA" id="ARBA00004651"/>
    </source>
</evidence>
<dbReference type="PROSITE" id="PS50112">
    <property type="entry name" value="PAS"/>
    <property type="match status" value="1"/>
</dbReference>
<evidence type="ECO:0000259" key="13">
    <source>
        <dbReference type="PROSITE" id="PS50112"/>
    </source>
</evidence>
<dbReference type="InterPro" id="IPR000014">
    <property type="entry name" value="PAS"/>
</dbReference>
<dbReference type="SUPFAM" id="SSF103190">
    <property type="entry name" value="Sensory domain-like"/>
    <property type="match status" value="1"/>
</dbReference>
<feature type="domain" description="EAL" evidence="15">
    <location>
        <begin position="834"/>
        <end position="1087"/>
    </location>
</feature>
<feature type="transmembrane region" description="Helical" evidence="12">
    <location>
        <begin position="33"/>
        <end position="56"/>
    </location>
</feature>
<evidence type="ECO:0000256" key="10">
    <source>
        <dbReference type="ARBA" id="ARBA00023012"/>
    </source>
</evidence>
<feature type="domain" description="PAS" evidence="13">
    <location>
        <begin position="543"/>
        <end position="574"/>
    </location>
</feature>
<dbReference type="PROSITE" id="PS50883">
    <property type="entry name" value="EAL"/>
    <property type="match status" value="1"/>
</dbReference>
<feature type="domain" description="GGDEF" evidence="17">
    <location>
        <begin position="685"/>
        <end position="825"/>
    </location>
</feature>
<dbReference type="SMART" id="SM00052">
    <property type="entry name" value="EAL"/>
    <property type="match status" value="1"/>
</dbReference>
<gene>
    <name evidence="18" type="ORF">HCX48_00725</name>
</gene>
<evidence type="ECO:0000259" key="15">
    <source>
        <dbReference type="PROSITE" id="PS50883"/>
    </source>
</evidence>
<keyword evidence="7" id="KW-0418">Kinase</keyword>
<evidence type="ECO:0000313" key="18">
    <source>
        <dbReference type="EMBL" id="NJA87750.1"/>
    </source>
</evidence>
<dbReference type="PROSITE" id="PS50113">
    <property type="entry name" value="PAC"/>
    <property type="match status" value="1"/>
</dbReference>
<keyword evidence="9 12" id="KW-1133">Transmembrane helix</keyword>
<dbReference type="Pfam" id="PF08448">
    <property type="entry name" value="PAS_4"/>
    <property type="match status" value="1"/>
</dbReference>
<evidence type="ECO:0000256" key="12">
    <source>
        <dbReference type="SAM" id="Phobius"/>
    </source>
</evidence>
<feature type="transmembrane region" description="Helical" evidence="12">
    <location>
        <begin position="309"/>
        <end position="330"/>
    </location>
</feature>
<comment type="subcellular location">
    <subcellularLocation>
        <location evidence="1">Cell membrane</location>
        <topology evidence="1">Multi-pass membrane protein</topology>
    </subcellularLocation>
</comment>
<dbReference type="InterPro" id="IPR013656">
    <property type="entry name" value="PAS_4"/>
</dbReference>
<dbReference type="Gene3D" id="3.30.70.270">
    <property type="match status" value="1"/>
</dbReference>
<dbReference type="CDD" id="cd01948">
    <property type="entry name" value="EAL"/>
    <property type="match status" value="1"/>
</dbReference>
<dbReference type="SUPFAM" id="SSF55073">
    <property type="entry name" value="Nucleotide cyclase"/>
    <property type="match status" value="1"/>
</dbReference>
<dbReference type="Pfam" id="PF00672">
    <property type="entry name" value="HAMP"/>
    <property type="match status" value="1"/>
</dbReference>
<dbReference type="InterPro" id="IPR000160">
    <property type="entry name" value="GGDEF_dom"/>
</dbReference>
<dbReference type="InterPro" id="IPR013767">
    <property type="entry name" value="PAS_fold"/>
</dbReference>
<feature type="domain" description="HAMP" evidence="16">
    <location>
        <begin position="331"/>
        <end position="384"/>
    </location>
</feature>
<dbReference type="SUPFAM" id="SSF141868">
    <property type="entry name" value="EAL domain-like"/>
    <property type="match status" value="1"/>
</dbReference>
<keyword evidence="2" id="KW-1003">Cell membrane</keyword>
<dbReference type="PROSITE" id="PS50887">
    <property type="entry name" value="GGDEF"/>
    <property type="match status" value="1"/>
</dbReference>
<dbReference type="CDD" id="cd18774">
    <property type="entry name" value="PDC2_HK_sensor"/>
    <property type="match status" value="1"/>
</dbReference>
<dbReference type="Pfam" id="PF00563">
    <property type="entry name" value="EAL"/>
    <property type="match status" value="1"/>
</dbReference>
<evidence type="ECO:0000256" key="8">
    <source>
        <dbReference type="ARBA" id="ARBA00022840"/>
    </source>
</evidence>
<dbReference type="CDD" id="cd12914">
    <property type="entry name" value="PDC1_DGC_like"/>
    <property type="match status" value="1"/>
</dbReference>
<reference evidence="19" key="1">
    <citation type="submission" date="2020-03" db="EMBL/GenBank/DDBJ databases">
        <title>Whole-genome sequence of the purple nonsulfur bacterium Rhodocyclus tenuis DSM112.</title>
        <authorList>
            <person name="Kyndt J.A."/>
            <person name="Meyer T.E."/>
        </authorList>
    </citation>
    <scope>NUCLEOTIDE SEQUENCE [LARGE SCALE GENOMIC DNA]</scope>
    <source>
        <strain evidence="19">DSM 112</strain>
    </source>
</reference>
<dbReference type="InterPro" id="IPR003660">
    <property type="entry name" value="HAMP_dom"/>
</dbReference>
<dbReference type="InterPro" id="IPR035965">
    <property type="entry name" value="PAS-like_dom_sf"/>
</dbReference>
<dbReference type="NCBIfam" id="TIGR00229">
    <property type="entry name" value="sensory_box"/>
    <property type="match status" value="1"/>
</dbReference>
<keyword evidence="10" id="KW-0902">Two-component regulatory system</keyword>
<dbReference type="PANTHER" id="PTHR44757">
    <property type="entry name" value="DIGUANYLATE CYCLASE DGCP"/>
    <property type="match status" value="1"/>
</dbReference>
<evidence type="ECO:0000256" key="7">
    <source>
        <dbReference type="ARBA" id="ARBA00022777"/>
    </source>
</evidence>
<dbReference type="InterPro" id="IPR035919">
    <property type="entry name" value="EAL_sf"/>
</dbReference>
<dbReference type="SMART" id="SM00091">
    <property type="entry name" value="PAS"/>
    <property type="match status" value="2"/>
</dbReference>
<dbReference type="NCBIfam" id="TIGR00254">
    <property type="entry name" value="GGDEF"/>
    <property type="match status" value="1"/>
</dbReference>
<feature type="domain" description="PAC" evidence="14">
    <location>
        <begin position="601"/>
        <end position="653"/>
    </location>
</feature>
<dbReference type="Pfam" id="PF00989">
    <property type="entry name" value="PAS"/>
    <property type="match status" value="1"/>
</dbReference>
<keyword evidence="3" id="KW-0597">Phosphoprotein</keyword>
<evidence type="ECO:0000259" key="17">
    <source>
        <dbReference type="PROSITE" id="PS50887"/>
    </source>
</evidence>
<organism evidence="18 19">
    <name type="scientific">Rhodocyclus gracilis</name>
    <dbReference type="NCBI Taxonomy" id="2929842"/>
    <lineage>
        <taxon>Bacteria</taxon>
        <taxon>Pseudomonadati</taxon>
        <taxon>Pseudomonadota</taxon>
        <taxon>Betaproteobacteria</taxon>
        <taxon>Rhodocyclales</taxon>
        <taxon>Rhodocyclaceae</taxon>
        <taxon>Rhodocyclus</taxon>
    </lineage>
</organism>
<keyword evidence="4" id="KW-0808">Transferase</keyword>
<keyword evidence="5 12" id="KW-0812">Transmembrane</keyword>
<evidence type="ECO:0000259" key="14">
    <source>
        <dbReference type="PROSITE" id="PS50113"/>
    </source>
</evidence>
<dbReference type="PANTHER" id="PTHR44757:SF2">
    <property type="entry name" value="BIOFILM ARCHITECTURE MAINTENANCE PROTEIN MBAA"/>
    <property type="match status" value="1"/>
</dbReference>
<dbReference type="CDD" id="cd00130">
    <property type="entry name" value="PAS"/>
    <property type="match status" value="1"/>
</dbReference>